<keyword evidence="7" id="KW-0346">Stress response</keyword>
<dbReference type="SUPFAM" id="SSF50044">
    <property type="entry name" value="SH3-domain"/>
    <property type="match status" value="1"/>
</dbReference>
<dbReference type="InterPro" id="IPR032710">
    <property type="entry name" value="NTF2-like_dom_sf"/>
</dbReference>
<evidence type="ECO:0000313" key="14">
    <source>
        <dbReference type="EMBL" id="KAF8684627.1"/>
    </source>
</evidence>
<feature type="compositionally biased region" description="Polar residues" evidence="10">
    <location>
        <begin position="374"/>
        <end position="385"/>
    </location>
</feature>
<evidence type="ECO:0000256" key="10">
    <source>
        <dbReference type="SAM" id="MobiDB-lite"/>
    </source>
</evidence>
<feature type="transmembrane region" description="Helical" evidence="11">
    <location>
        <begin position="223"/>
        <end position="241"/>
    </location>
</feature>
<dbReference type="GO" id="GO:0006913">
    <property type="term" value="P:nucleocytoplasmic transport"/>
    <property type="evidence" value="ECO:0007669"/>
    <property type="project" value="InterPro"/>
</dbReference>
<dbReference type="InterPro" id="IPR036028">
    <property type="entry name" value="SH3-like_dom_sf"/>
</dbReference>
<dbReference type="PRINTS" id="PR00452">
    <property type="entry name" value="SH3DOMAIN"/>
</dbReference>
<dbReference type="Pfam" id="PF02136">
    <property type="entry name" value="NTF2"/>
    <property type="match status" value="1"/>
</dbReference>
<dbReference type="Gene3D" id="3.10.450.50">
    <property type="match status" value="1"/>
</dbReference>
<evidence type="ECO:0000256" key="6">
    <source>
        <dbReference type="ARBA" id="ARBA00022989"/>
    </source>
</evidence>
<comment type="subcellular location">
    <subcellularLocation>
        <location evidence="1">Cell membrane</location>
        <topology evidence="1">Multi-pass membrane protein</topology>
    </subcellularLocation>
</comment>
<evidence type="ECO:0000256" key="7">
    <source>
        <dbReference type="ARBA" id="ARBA00023016"/>
    </source>
</evidence>
<feature type="domain" description="SH3" evidence="12">
    <location>
        <begin position="472"/>
        <end position="531"/>
    </location>
</feature>
<feature type="domain" description="NTF2" evidence="13">
    <location>
        <begin position="22"/>
        <end position="165"/>
    </location>
</feature>
<dbReference type="Pfam" id="PF00018">
    <property type="entry name" value="SH3_1"/>
    <property type="match status" value="1"/>
</dbReference>
<keyword evidence="5 11" id="KW-0812">Transmembrane</keyword>
<organism evidence="14 15">
    <name type="scientific">Rhizoctonia solani</name>
    <dbReference type="NCBI Taxonomy" id="456999"/>
    <lineage>
        <taxon>Eukaryota</taxon>
        <taxon>Fungi</taxon>
        <taxon>Dikarya</taxon>
        <taxon>Basidiomycota</taxon>
        <taxon>Agaricomycotina</taxon>
        <taxon>Agaricomycetes</taxon>
        <taxon>Cantharellales</taxon>
        <taxon>Ceratobasidiaceae</taxon>
        <taxon>Rhizoctonia</taxon>
    </lineage>
</organism>
<evidence type="ECO:0000259" key="12">
    <source>
        <dbReference type="PROSITE" id="PS50002"/>
    </source>
</evidence>
<dbReference type="SMART" id="SM00326">
    <property type="entry name" value="SH3"/>
    <property type="match status" value="1"/>
</dbReference>
<evidence type="ECO:0000256" key="11">
    <source>
        <dbReference type="SAM" id="Phobius"/>
    </source>
</evidence>
<dbReference type="CDD" id="cd11855">
    <property type="entry name" value="SH3_Sho1p"/>
    <property type="match status" value="1"/>
</dbReference>
<dbReference type="EMBL" id="JACYCC010000025">
    <property type="protein sequence ID" value="KAF8684627.1"/>
    <property type="molecule type" value="Genomic_DNA"/>
</dbReference>
<dbReference type="InterPro" id="IPR001452">
    <property type="entry name" value="SH3_domain"/>
</dbReference>
<dbReference type="InterPro" id="IPR035522">
    <property type="entry name" value="Sho1_SH3"/>
</dbReference>
<evidence type="ECO:0000313" key="15">
    <source>
        <dbReference type="Proteomes" id="UP000650582"/>
    </source>
</evidence>
<evidence type="ECO:0000256" key="5">
    <source>
        <dbReference type="ARBA" id="ARBA00022692"/>
    </source>
</evidence>
<sequence length="531" mass="56882">MDAQAGSHATVARSDVDIANRGAADFLRLYYRAYDAPYRTDTVPRFYRPTSNITWNGTPVSGTDEMRQLLEAMPRSDHDVQSYDCHPIPGSSVPGPQPRPPSLLVTVTGTVRHGPPPQPNPATAAKKPVFDNEPRVFNQTFILIPDETAAGGEPKYFVKADSLRFAFRHPFPKFPLADPLKFDHYLGRLLLNIHDTSLRPALIHSSAMAQGGGYDFRPIITHYLFLVTFLLAFAGWFTAFIGQAASTSQYGNVFVGSLWFAIFLELFLILGVLHTLATDTIAMHRLQISVFGAVAIVFSVEGANRGIYSDFSSLQAMGAGWLILSFVNILWVLYFTAEEDSTVLNTLDSLGSGSGLTPAGRSDRGGPRRRGHGHTQSMTRSSNGYTGAGKEEHMGMSGITPIHTGGGGGGGGMRQTSPGSMTGGGRSFGEDSHHRAASPSTPLMSNAVPPGSGAAAGPGLGNDPEQGGPGGNYAYKARALYAYNASPDDPSEISFAKGEILDIVDNNGKWWQARKADGTTGIVPSNYLQLV</sequence>
<evidence type="ECO:0000256" key="9">
    <source>
        <dbReference type="PROSITE-ProRule" id="PRU00192"/>
    </source>
</evidence>
<dbReference type="PROSITE" id="PS50002">
    <property type="entry name" value="SH3"/>
    <property type="match status" value="1"/>
</dbReference>
<dbReference type="InterPro" id="IPR045875">
    <property type="entry name" value="NTF2"/>
</dbReference>
<feature type="transmembrane region" description="Helical" evidence="11">
    <location>
        <begin position="316"/>
        <end position="337"/>
    </location>
</feature>
<evidence type="ECO:0000256" key="4">
    <source>
        <dbReference type="ARBA" id="ARBA00022475"/>
    </source>
</evidence>
<evidence type="ECO:0000256" key="8">
    <source>
        <dbReference type="ARBA" id="ARBA00023136"/>
    </source>
</evidence>
<dbReference type="GO" id="GO:0005886">
    <property type="term" value="C:plasma membrane"/>
    <property type="evidence" value="ECO:0007669"/>
    <property type="project" value="UniProtKB-SubCell"/>
</dbReference>
<dbReference type="FunFam" id="2.30.30.40:FF:000213">
    <property type="entry name" value="High osmolarity signaling protein SHO1"/>
    <property type="match status" value="1"/>
</dbReference>
<dbReference type="SUPFAM" id="SSF54427">
    <property type="entry name" value="NTF2-like"/>
    <property type="match status" value="1"/>
</dbReference>
<dbReference type="Gene3D" id="2.30.30.40">
    <property type="entry name" value="SH3 Domains"/>
    <property type="match status" value="1"/>
</dbReference>
<evidence type="ECO:0000256" key="1">
    <source>
        <dbReference type="ARBA" id="ARBA00004651"/>
    </source>
</evidence>
<evidence type="ECO:0000259" key="13">
    <source>
        <dbReference type="PROSITE" id="PS50177"/>
    </source>
</evidence>
<dbReference type="InterPro" id="IPR002075">
    <property type="entry name" value="NTF2_dom"/>
</dbReference>
<dbReference type="PANTHER" id="PTHR12612">
    <property type="entry name" value="NUCLEAR TRANSPORT FACTOR 2"/>
    <property type="match status" value="1"/>
</dbReference>
<proteinExistence type="inferred from homology"/>
<keyword evidence="3 9" id="KW-0728">SH3 domain</keyword>
<reference evidence="14" key="1">
    <citation type="submission" date="2020-09" db="EMBL/GenBank/DDBJ databases">
        <title>Comparative genome analyses of four rice-infecting Rhizoctonia solani isolates reveal extensive enrichment of homogalacturonan modification genes.</title>
        <authorList>
            <person name="Lee D.-Y."/>
            <person name="Jeon J."/>
            <person name="Kim K.-T."/>
            <person name="Cheong K."/>
            <person name="Song H."/>
            <person name="Choi G."/>
            <person name="Ko J."/>
            <person name="Opiyo S.O."/>
            <person name="Zuo S."/>
            <person name="Madhav S."/>
            <person name="Lee Y.-H."/>
            <person name="Wang G.-L."/>
        </authorList>
    </citation>
    <scope>NUCLEOTIDE SEQUENCE</scope>
    <source>
        <strain evidence="14">AG1-IA YN-7</strain>
    </source>
</reference>
<gene>
    <name evidence="14" type="ORF">RHS04_01304</name>
</gene>
<feature type="region of interest" description="Disordered" evidence="10">
    <location>
        <begin position="354"/>
        <end position="471"/>
    </location>
</feature>
<dbReference type="CDD" id="cd00780">
    <property type="entry name" value="NTF2"/>
    <property type="match status" value="1"/>
</dbReference>
<protein>
    <submittedName>
        <fullName evidence="14">High osmolarity signaling protein SHO1</fullName>
    </submittedName>
</protein>
<dbReference type="Proteomes" id="UP000650582">
    <property type="component" value="Unassembled WGS sequence"/>
</dbReference>
<accession>A0A8H7HEZ0</accession>
<comment type="similarity">
    <text evidence="2">Belongs to the SHO1 family.</text>
</comment>
<keyword evidence="4" id="KW-1003">Cell membrane</keyword>
<dbReference type="InterPro" id="IPR018222">
    <property type="entry name" value="Nuclear_transport_factor_2_euk"/>
</dbReference>
<evidence type="ECO:0000256" key="2">
    <source>
        <dbReference type="ARBA" id="ARBA00009739"/>
    </source>
</evidence>
<dbReference type="GO" id="GO:0007232">
    <property type="term" value="P:osmosensory signaling pathway via Sho1 osmosensor"/>
    <property type="evidence" value="ECO:0007669"/>
    <property type="project" value="UniProtKB-ARBA"/>
</dbReference>
<comment type="caution">
    <text evidence="14">The sequence shown here is derived from an EMBL/GenBank/DDBJ whole genome shotgun (WGS) entry which is preliminary data.</text>
</comment>
<feature type="transmembrane region" description="Helical" evidence="11">
    <location>
        <begin position="253"/>
        <end position="274"/>
    </location>
</feature>
<feature type="compositionally biased region" description="Gly residues" evidence="10">
    <location>
        <begin position="404"/>
        <end position="413"/>
    </location>
</feature>
<dbReference type="PROSITE" id="PS50177">
    <property type="entry name" value="NTF2_DOMAIN"/>
    <property type="match status" value="1"/>
</dbReference>
<dbReference type="AlphaFoldDB" id="A0A8H7HEZ0"/>
<keyword evidence="8 11" id="KW-0472">Membrane</keyword>
<evidence type="ECO:0000256" key="3">
    <source>
        <dbReference type="ARBA" id="ARBA00022443"/>
    </source>
</evidence>
<name>A0A8H7HEZ0_9AGAM</name>
<keyword evidence="6 11" id="KW-1133">Transmembrane helix</keyword>
<feature type="transmembrane region" description="Helical" evidence="11">
    <location>
        <begin position="286"/>
        <end position="304"/>
    </location>
</feature>